<reference evidence="2" key="1">
    <citation type="journal article" date="2014" name="Proc. Natl. Acad. Sci. U.S.A.">
        <title>Extensive sampling of basidiomycete genomes demonstrates inadequacy of the white-rot/brown-rot paradigm for wood decay fungi.</title>
        <authorList>
            <person name="Riley R."/>
            <person name="Salamov A.A."/>
            <person name="Brown D.W."/>
            <person name="Nagy L.G."/>
            <person name="Floudas D."/>
            <person name="Held B.W."/>
            <person name="Levasseur A."/>
            <person name="Lombard V."/>
            <person name="Morin E."/>
            <person name="Otillar R."/>
            <person name="Lindquist E.A."/>
            <person name="Sun H."/>
            <person name="LaButti K.M."/>
            <person name="Schmutz J."/>
            <person name="Jabbour D."/>
            <person name="Luo H."/>
            <person name="Baker S.E."/>
            <person name="Pisabarro A.G."/>
            <person name="Walton J.D."/>
            <person name="Blanchette R.A."/>
            <person name="Henrissat B."/>
            <person name="Martin F."/>
            <person name="Cullen D."/>
            <person name="Hibbett D.S."/>
            <person name="Grigoriev I.V."/>
        </authorList>
    </citation>
    <scope>NUCLEOTIDE SEQUENCE [LARGE SCALE GENOMIC DNA]</scope>
    <source>
        <strain evidence="2">CBS 339.88</strain>
    </source>
</reference>
<protein>
    <recommendedName>
        <fullName evidence="3">F-box domain-containing protein</fullName>
    </recommendedName>
</protein>
<sequence length="235" mass="27642">MDILLDDLSPGDLFRYSRTCKEARNAVLFYIWRRFDIQNVLGRYFTSKQISMFRELQSATGMFISGSTALQFMAREVYPESDLDLYVEHRFRKPIALWLRSIGYNLVLHRTRKGLKLSFGQMVAGYYDADDGDLTPWEDVQFDDAKEKHDYFGAKMVLNFEQSEPYRKIQPITSLQSPHEIVLNYYSTCVMNRITHEKAYSLYPLATFDQRRSLIYLDPDTEERKAALEKYAGRE</sequence>
<name>A0A067T073_GALM3</name>
<dbReference type="HOGENOM" id="CLU_036419_0_0_1"/>
<dbReference type="OrthoDB" id="3041043at2759"/>
<proteinExistence type="predicted"/>
<gene>
    <name evidence="1" type="ORF">GALMADRAFT_142446</name>
</gene>
<evidence type="ECO:0008006" key="3">
    <source>
        <dbReference type="Google" id="ProtNLM"/>
    </source>
</evidence>
<dbReference type="Proteomes" id="UP000027222">
    <property type="component" value="Unassembled WGS sequence"/>
</dbReference>
<evidence type="ECO:0000313" key="1">
    <source>
        <dbReference type="EMBL" id="KDR73334.1"/>
    </source>
</evidence>
<dbReference type="EMBL" id="KL142386">
    <property type="protein sequence ID" value="KDR73334.1"/>
    <property type="molecule type" value="Genomic_DNA"/>
</dbReference>
<keyword evidence="2" id="KW-1185">Reference proteome</keyword>
<dbReference type="AlphaFoldDB" id="A0A067T073"/>
<accession>A0A067T073</accession>
<evidence type="ECO:0000313" key="2">
    <source>
        <dbReference type="Proteomes" id="UP000027222"/>
    </source>
</evidence>
<organism evidence="1 2">
    <name type="scientific">Galerina marginata (strain CBS 339.88)</name>
    <dbReference type="NCBI Taxonomy" id="685588"/>
    <lineage>
        <taxon>Eukaryota</taxon>
        <taxon>Fungi</taxon>
        <taxon>Dikarya</taxon>
        <taxon>Basidiomycota</taxon>
        <taxon>Agaricomycotina</taxon>
        <taxon>Agaricomycetes</taxon>
        <taxon>Agaricomycetidae</taxon>
        <taxon>Agaricales</taxon>
        <taxon>Agaricineae</taxon>
        <taxon>Strophariaceae</taxon>
        <taxon>Galerina</taxon>
    </lineage>
</organism>
<dbReference type="STRING" id="685588.A0A067T073"/>